<organism evidence="14 15">
    <name type="scientific">Mesorhabditis spiculigera</name>
    <dbReference type="NCBI Taxonomy" id="96644"/>
    <lineage>
        <taxon>Eukaryota</taxon>
        <taxon>Metazoa</taxon>
        <taxon>Ecdysozoa</taxon>
        <taxon>Nematoda</taxon>
        <taxon>Chromadorea</taxon>
        <taxon>Rhabditida</taxon>
        <taxon>Rhabditina</taxon>
        <taxon>Rhabditomorpha</taxon>
        <taxon>Rhabditoidea</taxon>
        <taxon>Rhabditidae</taxon>
        <taxon>Mesorhabditinae</taxon>
        <taxon>Mesorhabditis</taxon>
    </lineage>
</organism>
<dbReference type="Proteomes" id="UP001177023">
    <property type="component" value="Unassembled WGS sequence"/>
</dbReference>
<dbReference type="EMBL" id="CATQJA010000910">
    <property type="protein sequence ID" value="CAJ0564777.1"/>
    <property type="molecule type" value="Genomic_DNA"/>
</dbReference>
<comment type="catalytic activity">
    <reaction evidence="9">
        <text>4-(phosphooxy)-L-threonine + 2-oxoglutarate = (R)-3-hydroxy-2-oxo-4-phosphooxybutanoate + L-glutamate</text>
        <dbReference type="Rhea" id="RHEA:16573"/>
        <dbReference type="ChEBI" id="CHEBI:16810"/>
        <dbReference type="ChEBI" id="CHEBI:29985"/>
        <dbReference type="ChEBI" id="CHEBI:58452"/>
        <dbReference type="ChEBI" id="CHEBI:58538"/>
        <dbReference type="EC" id="2.6.1.52"/>
    </reaction>
</comment>
<evidence type="ECO:0000313" key="15">
    <source>
        <dbReference type="Proteomes" id="UP001177023"/>
    </source>
</evidence>
<dbReference type="SUPFAM" id="SSF53383">
    <property type="entry name" value="PLP-dependent transferases"/>
    <property type="match status" value="1"/>
</dbReference>
<evidence type="ECO:0000256" key="8">
    <source>
        <dbReference type="ARBA" id="ARBA00023299"/>
    </source>
</evidence>
<dbReference type="InterPro" id="IPR000192">
    <property type="entry name" value="Aminotrans_V_dom"/>
</dbReference>
<dbReference type="InterPro" id="IPR015421">
    <property type="entry name" value="PyrdxlP-dep_Trfase_major"/>
</dbReference>
<evidence type="ECO:0000256" key="4">
    <source>
        <dbReference type="ARBA" id="ARBA00022576"/>
    </source>
</evidence>
<reference evidence="14" key="1">
    <citation type="submission" date="2023-06" db="EMBL/GenBank/DDBJ databases">
        <authorList>
            <person name="Delattre M."/>
        </authorList>
    </citation>
    <scope>NUCLEOTIDE SEQUENCE</scope>
    <source>
        <strain evidence="14">AF72</strain>
    </source>
</reference>
<evidence type="ECO:0000256" key="7">
    <source>
        <dbReference type="ARBA" id="ARBA00022898"/>
    </source>
</evidence>
<comment type="pathway">
    <text evidence="2 12">Amino-acid biosynthesis; L-serine biosynthesis; L-serine from 3-phospho-D-glycerate: step 2/3.</text>
</comment>
<evidence type="ECO:0000256" key="10">
    <source>
        <dbReference type="ARBA" id="ARBA00049007"/>
    </source>
</evidence>
<keyword evidence="7" id="KW-0663">Pyridoxal phosphate</keyword>
<dbReference type="PROSITE" id="PS00595">
    <property type="entry name" value="AA_TRANSFER_CLASS_5"/>
    <property type="match status" value="1"/>
</dbReference>
<comment type="cofactor">
    <cofactor evidence="1 11">
        <name>pyridoxal 5'-phosphate</name>
        <dbReference type="ChEBI" id="CHEBI:597326"/>
    </cofactor>
</comment>
<dbReference type="PIRSF" id="PIRSF000525">
    <property type="entry name" value="SerC"/>
    <property type="match status" value="1"/>
</dbReference>
<comment type="similarity">
    <text evidence="3">Belongs to the class-V pyridoxal-phosphate-dependent aminotransferase family. SerC subfamily.</text>
</comment>
<dbReference type="InterPro" id="IPR015424">
    <property type="entry name" value="PyrdxlP-dep_Trfase"/>
</dbReference>
<feature type="non-terminal residue" evidence="14">
    <location>
        <position position="1"/>
    </location>
</feature>
<dbReference type="GO" id="GO:0030170">
    <property type="term" value="F:pyridoxal phosphate binding"/>
    <property type="evidence" value="ECO:0007669"/>
    <property type="project" value="TreeGrafter"/>
</dbReference>
<evidence type="ECO:0000256" key="9">
    <source>
        <dbReference type="ARBA" id="ARBA00047630"/>
    </source>
</evidence>
<keyword evidence="15" id="KW-1185">Reference proteome</keyword>
<dbReference type="NCBIfam" id="TIGR01364">
    <property type="entry name" value="serC_1"/>
    <property type="match status" value="1"/>
</dbReference>
<sequence length="357" mass="39448">MTRKINFGAGPAKIPESVMEKAASEFMLFGNTGVSILEMSHRSADFTAIIEETKALLRELMQIPDNFEVLFMHGGGTGQFAASSADYLVTGSWSDKAFKEAQKYLDARRVFPQVKPITTVPPVDKWERNPDAAYLYYCANETIHGIEFFDAPETLPGVPLVADISSTFLSRPFDFTNHGVVLGGTQKNLGAAGLTVAIVRKDLIGHEMTITPSVLSYKISHDNNSVYNTPSVYSIYITNLVLKWIKEKGGAAKLWEINTQKANQIYEIIDGSNDFYHCPIDKKHRSLMNLPFRIGGPNGDEALEKEFLAEATANGMIGLKGHRSVGGIRASLYNAITIEETAELAKLMTEFQQARQK</sequence>
<evidence type="ECO:0000256" key="3">
    <source>
        <dbReference type="ARBA" id="ARBA00006904"/>
    </source>
</evidence>
<dbReference type="InterPro" id="IPR015422">
    <property type="entry name" value="PyrdxlP-dep_Trfase_small"/>
</dbReference>
<gene>
    <name evidence="14" type="ORF">MSPICULIGERA_LOCUS3446</name>
</gene>
<dbReference type="Pfam" id="PF00266">
    <property type="entry name" value="Aminotran_5"/>
    <property type="match status" value="1"/>
</dbReference>
<dbReference type="EC" id="2.6.1.52" evidence="12"/>
<evidence type="ECO:0000256" key="12">
    <source>
        <dbReference type="RuleBase" id="RU004505"/>
    </source>
</evidence>
<evidence type="ECO:0000256" key="11">
    <source>
        <dbReference type="RuleBase" id="RU004504"/>
    </source>
</evidence>
<evidence type="ECO:0000256" key="1">
    <source>
        <dbReference type="ARBA" id="ARBA00001933"/>
    </source>
</evidence>
<dbReference type="GO" id="GO:0006564">
    <property type="term" value="P:L-serine biosynthetic process"/>
    <property type="evidence" value="ECO:0007669"/>
    <property type="project" value="UniProtKB-KW"/>
</dbReference>
<dbReference type="FunFam" id="3.40.640.10:FF:000010">
    <property type="entry name" value="Phosphoserine aminotransferase"/>
    <property type="match status" value="1"/>
</dbReference>
<dbReference type="Gene3D" id="3.90.1150.10">
    <property type="entry name" value="Aspartate Aminotransferase, domain 1"/>
    <property type="match status" value="1"/>
</dbReference>
<protein>
    <recommendedName>
        <fullName evidence="12">Phosphoserine aminotransferase</fullName>
        <ecNumber evidence="12">2.6.1.52</ecNumber>
    </recommendedName>
</protein>
<comment type="catalytic activity">
    <reaction evidence="10 12">
        <text>O-phospho-L-serine + 2-oxoglutarate = 3-phosphooxypyruvate + L-glutamate</text>
        <dbReference type="Rhea" id="RHEA:14329"/>
        <dbReference type="ChEBI" id="CHEBI:16810"/>
        <dbReference type="ChEBI" id="CHEBI:18110"/>
        <dbReference type="ChEBI" id="CHEBI:29985"/>
        <dbReference type="ChEBI" id="CHEBI:57524"/>
        <dbReference type="EC" id="2.6.1.52"/>
    </reaction>
</comment>
<evidence type="ECO:0000256" key="2">
    <source>
        <dbReference type="ARBA" id="ARBA00005099"/>
    </source>
</evidence>
<name>A0AA36CAJ1_9BILA</name>
<dbReference type="HAMAP" id="MF_00160">
    <property type="entry name" value="SerC_aminotrans_5"/>
    <property type="match status" value="1"/>
</dbReference>
<evidence type="ECO:0000259" key="13">
    <source>
        <dbReference type="Pfam" id="PF00266"/>
    </source>
</evidence>
<keyword evidence="4 12" id="KW-0032">Aminotransferase</keyword>
<dbReference type="NCBIfam" id="NF003764">
    <property type="entry name" value="PRK05355.1"/>
    <property type="match status" value="1"/>
</dbReference>
<keyword evidence="6 12" id="KW-0808">Transferase</keyword>
<evidence type="ECO:0000313" key="14">
    <source>
        <dbReference type="EMBL" id="CAJ0564777.1"/>
    </source>
</evidence>
<dbReference type="GO" id="GO:0005737">
    <property type="term" value="C:cytoplasm"/>
    <property type="evidence" value="ECO:0007669"/>
    <property type="project" value="TreeGrafter"/>
</dbReference>
<dbReference type="InterPro" id="IPR020578">
    <property type="entry name" value="Aminotrans_V_PyrdxlP_BS"/>
</dbReference>
<feature type="domain" description="Aminotransferase class V" evidence="13">
    <location>
        <begin position="6"/>
        <end position="341"/>
    </location>
</feature>
<dbReference type="AlphaFoldDB" id="A0AA36CAJ1"/>
<evidence type="ECO:0000256" key="5">
    <source>
        <dbReference type="ARBA" id="ARBA00022605"/>
    </source>
</evidence>
<dbReference type="Gene3D" id="3.40.640.10">
    <property type="entry name" value="Type I PLP-dependent aspartate aminotransferase-like (Major domain)"/>
    <property type="match status" value="1"/>
</dbReference>
<dbReference type="GO" id="GO:0004648">
    <property type="term" value="F:O-phospho-L-serine:2-oxoglutarate aminotransferase activity"/>
    <property type="evidence" value="ECO:0007669"/>
    <property type="project" value="UniProtKB-EC"/>
</dbReference>
<dbReference type="PANTHER" id="PTHR43247:SF1">
    <property type="entry name" value="PHOSPHOSERINE AMINOTRANSFERASE"/>
    <property type="match status" value="1"/>
</dbReference>
<keyword evidence="8 12" id="KW-0718">Serine biosynthesis</keyword>
<keyword evidence="5 12" id="KW-0028">Amino-acid biosynthesis</keyword>
<comment type="caution">
    <text evidence="14">The sequence shown here is derived from an EMBL/GenBank/DDBJ whole genome shotgun (WGS) entry which is preliminary data.</text>
</comment>
<dbReference type="InterPro" id="IPR022278">
    <property type="entry name" value="Pser_aminoTfrase"/>
</dbReference>
<proteinExistence type="inferred from homology"/>
<evidence type="ECO:0000256" key="6">
    <source>
        <dbReference type="ARBA" id="ARBA00022679"/>
    </source>
</evidence>
<dbReference type="FunFam" id="3.90.1150.10:FF:000006">
    <property type="entry name" value="Phosphoserine aminotransferase"/>
    <property type="match status" value="1"/>
</dbReference>
<accession>A0AA36CAJ1</accession>
<dbReference type="PANTHER" id="PTHR43247">
    <property type="entry name" value="PHOSPHOSERINE AMINOTRANSFERASE"/>
    <property type="match status" value="1"/>
</dbReference>